<dbReference type="Proteomes" id="UP001148662">
    <property type="component" value="Unassembled WGS sequence"/>
</dbReference>
<name>A0ACC1S2B4_9APHY</name>
<dbReference type="EMBL" id="JANHOG010001862">
    <property type="protein sequence ID" value="KAJ3530618.1"/>
    <property type="molecule type" value="Genomic_DNA"/>
</dbReference>
<accession>A0ACC1S2B4</accession>
<proteinExistence type="predicted"/>
<evidence type="ECO:0000313" key="1">
    <source>
        <dbReference type="EMBL" id="KAJ3530618.1"/>
    </source>
</evidence>
<evidence type="ECO:0000313" key="2">
    <source>
        <dbReference type="Proteomes" id="UP001148662"/>
    </source>
</evidence>
<keyword evidence="2" id="KW-1185">Reference proteome</keyword>
<protein>
    <submittedName>
        <fullName evidence="1">Uncharacterized protein</fullName>
    </submittedName>
</protein>
<sequence length="294" mass="32953">MTTPDPPRTTVPSVLLPELLGFVPQFLLDDIIDTANDAVRQAVEAMEVFLRRWASEREKKVEGDWDSTQEIEQGLVAFQTLLNSHVDIAFDFFEAWSLRNIFAIPPDLPLVAPHHAGLDLEYTANEETELVNEIKELRRKIQAQRKLQRLFSLAVRKSAVQRSHSQRRLERLAFLNSPQVQTLLRLPKDFVATYEAVSSLPPYDPSTASQIPLPLAEPGKRPWETSKIGYMNWAVTQLVSRAKDGAQPTGNSTVGAVADTANKIGRADDIKVLLQLVSETSGKPSQEEDRMDES</sequence>
<reference evidence="1" key="1">
    <citation type="submission" date="2022-07" db="EMBL/GenBank/DDBJ databases">
        <title>Genome Sequence of Phlebia brevispora.</title>
        <authorList>
            <person name="Buettner E."/>
        </authorList>
    </citation>
    <scope>NUCLEOTIDE SEQUENCE</scope>
    <source>
        <strain evidence="1">MPL23</strain>
    </source>
</reference>
<organism evidence="1 2">
    <name type="scientific">Phlebia brevispora</name>
    <dbReference type="NCBI Taxonomy" id="194682"/>
    <lineage>
        <taxon>Eukaryota</taxon>
        <taxon>Fungi</taxon>
        <taxon>Dikarya</taxon>
        <taxon>Basidiomycota</taxon>
        <taxon>Agaricomycotina</taxon>
        <taxon>Agaricomycetes</taxon>
        <taxon>Polyporales</taxon>
        <taxon>Meruliaceae</taxon>
        <taxon>Phlebia</taxon>
    </lineage>
</organism>
<gene>
    <name evidence="1" type="ORF">NM688_g7684</name>
</gene>
<comment type="caution">
    <text evidence="1">The sequence shown here is derived from an EMBL/GenBank/DDBJ whole genome shotgun (WGS) entry which is preliminary data.</text>
</comment>